<organism evidence="8 9">
    <name type="scientific">Tropilaelaps mercedesae</name>
    <dbReference type="NCBI Taxonomy" id="418985"/>
    <lineage>
        <taxon>Eukaryota</taxon>
        <taxon>Metazoa</taxon>
        <taxon>Ecdysozoa</taxon>
        <taxon>Arthropoda</taxon>
        <taxon>Chelicerata</taxon>
        <taxon>Arachnida</taxon>
        <taxon>Acari</taxon>
        <taxon>Parasitiformes</taxon>
        <taxon>Mesostigmata</taxon>
        <taxon>Gamasina</taxon>
        <taxon>Dermanyssoidea</taxon>
        <taxon>Laelapidae</taxon>
        <taxon>Tropilaelaps</taxon>
    </lineage>
</organism>
<evidence type="ECO:0000256" key="6">
    <source>
        <dbReference type="SAM" id="MobiDB-lite"/>
    </source>
</evidence>
<dbReference type="GO" id="GO:0005886">
    <property type="term" value="C:plasma membrane"/>
    <property type="evidence" value="ECO:0007669"/>
    <property type="project" value="TreeGrafter"/>
</dbReference>
<dbReference type="GO" id="GO:0005794">
    <property type="term" value="C:Golgi apparatus"/>
    <property type="evidence" value="ECO:0007669"/>
    <property type="project" value="TreeGrafter"/>
</dbReference>
<dbReference type="AlphaFoldDB" id="A0A1V9XHW0"/>
<comment type="similarity">
    <text evidence="2">Belongs to the CDC50/LEM3 family.</text>
</comment>
<keyword evidence="9" id="KW-1185">Reference proteome</keyword>
<dbReference type="Proteomes" id="UP000192247">
    <property type="component" value="Unassembled WGS sequence"/>
</dbReference>
<evidence type="ECO:0000313" key="9">
    <source>
        <dbReference type="Proteomes" id="UP000192247"/>
    </source>
</evidence>
<proteinExistence type="inferred from homology"/>
<evidence type="ECO:0000256" key="4">
    <source>
        <dbReference type="ARBA" id="ARBA00022989"/>
    </source>
</evidence>
<feature type="transmembrane region" description="Helical" evidence="7">
    <location>
        <begin position="59"/>
        <end position="85"/>
    </location>
</feature>
<sequence length="129" mass="14680">MILSLSSFDTRPRRSERSGSAENRSPPVYRLYQWCERRLQDVCRGSAFRQQRLGAWQPILTAGTVLPTFFLVGLAFIPIGILLFLSSEGVNEVQIDYTDCGKDGRNITTCREQLDLHLYNGTGNCKRYT</sequence>
<gene>
    <name evidence="8" type="ORF">BIW11_10010</name>
</gene>
<protein>
    <submittedName>
        <fullName evidence="8">Cell cycle control protein 50A-like</fullName>
    </submittedName>
</protein>
<comment type="subcellular location">
    <subcellularLocation>
        <location evidence="1">Membrane</location>
        <topology evidence="1">Multi-pass membrane protein</topology>
    </subcellularLocation>
</comment>
<dbReference type="InterPro" id="IPR005045">
    <property type="entry name" value="CDC50/LEM3_fam"/>
</dbReference>
<evidence type="ECO:0000256" key="7">
    <source>
        <dbReference type="SAM" id="Phobius"/>
    </source>
</evidence>
<evidence type="ECO:0000256" key="1">
    <source>
        <dbReference type="ARBA" id="ARBA00004141"/>
    </source>
</evidence>
<evidence type="ECO:0000313" key="8">
    <source>
        <dbReference type="EMBL" id="OQR73016.1"/>
    </source>
</evidence>
<name>A0A1V9XHW0_9ACAR</name>
<accession>A0A1V9XHW0</accession>
<reference evidence="8 9" key="1">
    <citation type="journal article" date="2017" name="Gigascience">
        <title>Draft genome of the honey bee ectoparasitic mite, Tropilaelaps mercedesae, is shaped by the parasitic life history.</title>
        <authorList>
            <person name="Dong X."/>
            <person name="Armstrong S.D."/>
            <person name="Xia D."/>
            <person name="Makepeace B.L."/>
            <person name="Darby A.C."/>
            <person name="Kadowaki T."/>
        </authorList>
    </citation>
    <scope>NUCLEOTIDE SEQUENCE [LARGE SCALE GENOMIC DNA]</scope>
    <source>
        <strain evidence="8">Wuxi-XJTLU</strain>
    </source>
</reference>
<feature type="compositionally biased region" description="Basic and acidic residues" evidence="6">
    <location>
        <begin position="10"/>
        <end position="19"/>
    </location>
</feature>
<evidence type="ECO:0000256" key="5">
    <source>
        <dbReference type="ARBA" id="ARBA00023136"/>
    </source>
</evidence>
<dbReference type="PANTHER" id="PTHR10926:SF0">
    <property type="entry name" value="CDC50, ISOFORM A"/>
    <property type="match status" value="1"/>
</dbReference>
<dbReference type="PANTHER" id="PTHR10926">
    <property type="entry name" value="CELL CYCLE CONTROL PROTEIN 50"/>
    <property type="match status" value="1"/>
</dbReference>
<keyword evidence="3 7" id="KW-0812">Transmembrane</keyword>
<keyword evidence="5 7" id="KW-0472">Membrane</keyword>
<dbReference type="EMBL" id="MNPL01010651">
    <property type="protein sequence ID" value="OQR73016.1"/>
    <property type="molecule type" value="Genomic_DNA"/>
</dbReference>
<evidence type="ECO:0000256" key="2">
    <source>
        <dbReference type="ARBA" id="ARBA00009457"/>
    </source>
</evidence>
<evidence type="ECO:0000256" key="3">
    <source>
        <dbReference type="ARBA" id="ARBA00022692"/>
    </source>
</evidence>
<dbReference type="STRING" id="418985.A0A1V9XHW0"/>
<comment type="caution">
    <text evidence="8">The sequence shown here is derived from an EMBL/GenBank/DDBJ whole genome shotgun (WGS) entry which is preliminary data.</text>
</comment>
<dbReference type="OrthoDB" id="340608at2759"/>
<dbReference type="GO" id="GO:0005783">
    <property type="term" value="C:endoplasmic reticulum"/>
    <property type="evidence" value="ECO:0007669"/>
    <property type="project" value="TreeGrafter"/>
</dbReference>
<keyword evidence="4 7" id="KW-1133">Transmembrane helix</keyword>
<feature type="region of interest" description="Disordered" evidence="6">
    <location>
        <begin position="1"/>
        <end position="24"/>
    </location>
</feature>
<dbReference type="InParanoid" id="A0A1V9XHW0"/>